<dbReference type="GO" id="GO:0003677">
    <property type="term" value="F:DNA binding"/>
    <property type="evidence" value="ECO:0007669"/>
    <property type="project" value="UniProtKB-KW"/>
</dbReference>
<dbReference type="RefSeq" id="WP_036577032.1">
    <property type="nucleotide sequence ID" value="NZ_CABLBW010000002.1"/>
</dbReference>
<comment type="caution">
    <text evidence="6">The sequence shown here is derived from an EMBL/GenBank/DDBJ whole genome shotgun (WGS) entry which is preliminary data.</text>
</comment>
<evidence type="ECO:0000256" key="2">
    <source>
        <dbReference type="ARBA" id="ARBA00023015"/>
    </source>
</evidence>
<protein>
    <submittedName>
        <fullName evidence="6">HTH-type transcriptional regulator</fullName>
    </submittedName>
</protein>
<dbReference type="PANTHER" id="PTHR37299">
    <property type="entry name" value="TRANSCRIPTIONAL REGULATOR-RELATED"/>
    <property type="match status" value="1"/>
</dbReference>
<dbReference type="eggNOG" id="COG3279">
    <property type="taxonomic scope" value="Bacteria"/>
</dbReference>
<proteinExistence type="predicted"/>
<dbReference type="InterPro" id="IPR007492">
    <property type="entry name" value="LytTR_DNA-bd_dom"/>
</dbReference>
<keyword evidence="7" id="KW-1185">Reference proteome</keyword>
<dbReference type="SMART" id="SM00850">
    <property type="entry name" value="LytTR"/>
    <property type="match status" value="1"/>
</dbReference>
<keyword evidence="4" id="KW-0804">Transcription</keyword>
<evidence type="ECO:0000313" key="6">
    <source>
        <dbReference type="EMBL" id="CDO03964.1"/>
    </source>
</evidence>
<dbReference type="PANTHER" id="PTHR37299:SF2">
    <property type="entry name" value="HTH LYTTR-TYPE DOMAIN-CONTAINING PROTEIN"/>
    <property type="match status" value="1"/>
</dbReference>
<keyword evidence="2" id="KW-0805">Transcription regulation</keyword>
<keyword evidence="3" id="KW-0238">DNA-binding</keyword>
<dbReference type="AlphaFoldDB" id="W9AE06"/>
<sequence length="149" mass="17813">MRLNIDIDENHEETSVTIQAKEWSEELEEIAAVIKKRKQRRLFGMDEEQTVLLNPPDIDYIYAQKRKVFAVIKDRELEIRMKLYEIEEILIPYQFMRFSKSVIGNLVRIERFELSFNGNLCVYFQSGNKEYITRKYVKPIKDQLMKGGQ</sequence>
<evidence type="ECO:0000256" key="1">
    <source>
        <dbReference type="ARBA" id="ARBA00022490"/>
    </source>
</evidence>
<evidence type="ECO:0000256" key="4">
    <source>
        <dbReference type="ARBA" id="ARBA00023163"/>
    </source>
</evidence>
<dbReference type="InterPro" id="IPR046947">
    <property type="entry name" value="LytR-like"/>
</dbReference>
<reference evidence="6" key="2">
    <citation type="submission" date="2014-03" db="EMBL/GenBank/DDBJ databases">
        <authorList>
            <person name="Urmite Genomes"/>
        </authorList>
    </citation>
    <scope>NUCLEOTIDE SEQUENCE</scope>
    <source>
        <strain evidence="6">S1</strain>
    </source>
</reference>
<dbReference type="PROSITE" id="PS50930">
    <property type="entry name" value="HTH_LYTTR"/>
    <property type="match status" value="1"/>
</dbReference>
<dbReference type="GO" id="GO:0000156">
    <property type="term" value="F:phosphorelay response regulator activity"/>
    <property type="evidence" value="ECO:0007669"/>
    <property type="project" value="InterPro"/>
</dbReference>
<feature type="domain" description="HTH LytTR-type" evidence="5">
    <location>
        <begin position="46"/>
        <end position="146"/>
    </location>
</feature>
<evidence type="ECO:0000256" key="3">
    <source>
        <dbReference type="ARBA" id="ARBA00023125"/>
    </source>
</evidence>
<evidence type="ECO:0000313" key="7">
    <source>
        <dbReference type="Proteomes" id="UP000028863"/>
    </source>
</evidence>
<organism evidence="6 7">
    <name type="scientific">Oceanobacillus picturae</name>
    <dbReference type="NCBI Taxonomy" id="171693"/>
    <lineage>
        <taxon>Bacteria</taxon>
        <taxon>Bacillati</taxon>
        <taxon>Bacillota</taxon>
        <taxon>Bacilli</taxon>
        <taxon>Bacillales</taxon>
        <taxon>Bacillaceae</taxon>
        <taxon>Oceanobacillus</taxon>
    </lineage>
</organism>
<keyword evidence="1" id="KW-0963">Cytoplasm</keyword>
<dbReference type="Proteomes" id="UP000028863">
    <property type="component" value="Unassembled WGS sequence"/>
</dbReference>
<dbReference type="Gene3D" id="2.40.50.1020">
    <property type="entry name" value="LytTr DNA-binding domain"/>
    <property type="match status" value="1"/>
</dbReference>
<accession>W9AE06</accession>
<name>W9AE06_9BACI</name>
<dbReference type="STRING" id="171693.BN988_02499"/>
<dbReference type="Pfam" id="PF04397">
    <property type="entry name" value="LytTR"/>
    <property type="match status" value="1"/>
</dbReference>
<gene>
    <name evidence="6" type="ORF">BN988_02499</name>
</gene>
<reference evidence="6" key="1">
    <citation type="submission" date="2014-03" db="EMBL/GenBank/DDBJ databases">
        <title>Draft genome sequencing of Oceanobacillus picturae strain S1 isolated from human gut.</title>
        <authorList>
            <person name="Croce O."/>
            <person name="Lagier J.C."/>
            <person name="Raoult D."/>
        </authorList>
    </citation>
    <scope>NUCLEOTIDE SEQUENCE [LARGE SCALE GENOMIC DNA]</scope>
    <source>
        <strain evidence="6">S1</strain>
    </source>
</reference>
<dbReference type="EMBL" id="CCAX010000002">
    <property type="protein sequence ID" value="CDO03964.1"/>
    <property type="molecule type" value="Genomic_DNA"/>
</dbReference>
<evidence type="ECO:0000259" key="5">
    <source>
        <dbReference type="PROSITE" id="PS50930"/>
    </source>
</evidence>